<dbReference type="PANTHER" id="PTHR10151">
    <property type="entry name" value="ECTONUCLEOTIDE PYROPHOSPHATASE/PHOSPHODIESTERASE"/>
    <property type="match status" value="1"/>
</dbReference>
<keyword evidence="1" id="KW-0175">Coiled coil</keyword>
<dbReference type="OMA" id="ANDIHSM"/>
<feature type="signal peptide" evidence="2">
    <location>
        <begin position="1"/>
        <end position="22"/>
    </location>
</feature>
<feature type="coiled-coil region" evidence="1">
    <location>
        <begin position="48"/>
        <end position="75"/>
    </location>
</feature>
<accession>A0A553NZA6</accession>
<dbReference type="EMBL" id="VCGU01000009">
    <property type="protein sequence ID" value="TRY70771.1"/>
    <property type="molecule type" value="Genomic_DNA"/>
</dbReference>
<keyword evidence="4" id="KW-1185">Reference proteome</keyword>
<dbReference type="Pfam" id="PF01663">
    <property type="entry name" value="Phosphodiest"/>
    <property type="match status" value="1"/>
</dbReference>
<dbReference type="InterPro" id="IPR002591">
    <property type="entry name" value="Phosphodiest/P_Trfase"/>
</dbReference>
<evidence type="ECO:0000313" key="4">
    <source>
        <dbReference type="Proteomes" id="UP000318571"/>
    </source>
</evidence>
<evidence type="ECO:0000256" key="1">
    <source>
        <dbReference type="SAM" id="Coils"/>
    </source>
</evidence>
<comment type="caution">
    <text evidence="3">The sequence shown here is derived from an EMBL/GenBank/DDBJ whole genome shotgun (WGS) entry which is preliminary data.</text>
</comment>
<dbReference type="GO" id="GO:0016787">
    <property type="term" value="F:hydrolase activity"/>
    <property type="evidence" value="ECO:0007669"/>
    <property type="project" value="UniProtKB-ARBA"/>
</dbReference>
<organism evidence="3 4">
    <name type="scientific">Tigriopus californicus</name>
    <name type="common">Marine copepod</name>
    <dbReference type="NCBI Taxonomy" id="6832"/>
    <lineage>
        <taxon>Eukaryota</taxon>
        <taxon>Metazoa</taxon>
        <taxon>Ecdysozoa</taxon>
        <taxon>Arthropoda</taxon>
        <taxon>Crustacea</taxon>
        <taxon>Multicrustacea</taxon>
        <taxon>Hexanauplia</taxon>
        <taxon>Copepoda</taxon>
        <taxon>Harpacticoida</taxon>
        <taxon>Harpacticidae</taxon>
        <taxon>Tigriopus</taxon>
    </lineage>
</organism>
<dbReference type="PANTHER" id="PTHR10151:SF120">
    <property type="entry name" value="BIS(5'-ADENOSYL)-TRIPHOSPHATASE"/>
    <property type="match status" value="1"/>
</dbReference>
<dbReference type="SUPFAM" id="SSF53649">
    <property type="entry name" value="Alkaline phosphatase-like"/>
    <property type="match status" value="1"/>
</dbReference>
<evidence type="ECO:0008006" key="5">
    <source>
        <dbReference type="Google" id="ProtNLM"/>
    </source>
</evidence>
<proteinExistence type="predicted"/>
<dbReference type="AlphaFoldDB" id="A0A553NZA6"/>
<dbReference type="OrthoDB" id="415411at2759"/>
<dbReference type="InterPro" id="IPR017850">
    <property type="entry name" value="Alkaline_phosphatase_core_sf"/>
</dbReference>
<dbReference type="Proteomes" id="UP000318571">
    <property type="component" value="Chromosome 9"/>
</dbReference>
<reference evidence="3 4" key="1">
    <citation type="journal article" date="2018" name="Nat. Ecol. Evol.">
        <title>Genomic signatures of mitonuclear coevolution across populations of Tigriopus californicus.</title>
        <authorList>
            <person name="Barreto F.S."/>
            <person name="Watson E.T."/>
            <person name="Lima T.G."/>
            <person name="Willett C.S."/>
            <person name="Edmands S."/>
            <person name="Li W."/>
            <person name="Burton R.S."/>
        </authorList>
    </citation>
    <scope>NUCLEOTIDE SEQUENCE [LARGE SCALE GENOMIC DNA]</scope>
    <source>
        <strain evidence="3 4">San Diego</strain>
    </source>
</reference>
<name>A0A553NZA6_TIGCA</name>
<keyword evidence="2" id="KW-0732">Signal</keyword>
<gene>
    <name evidence="3" type="ORF">TCAL_04847</name>
</gene>
<evidence type="ECO:0000313" key="3">
    <source>
        <dbReference type="EMBL" id="TRY70771.1"/>
    </source>
</evidence>
<feature type="chain" id="PRO_5022185895" description="Ectonucleotide pyrophosphatase/phosphodiesterase family member 6" evidence="2">
    <location>
        <begin position="23"/>
        <end position="577"/>
    </location>
</feature>
<dbReference type="STRING" id="6832.A0A553NZA6"/>
<sequence>MGRFLGLLVALIGLVVVVEVNGGLNRTGNRYEEPPVDDNFEAYFVHRVIHFKDRAAEEEERLQAQKERLKEEEKLPKVIKPTIPPYQQTSKFKDGWPQHPLFIMVIGGLRWDFVEKYPQILTSFKYLKKYGSFIPRVKPVFPPEDYPTWTSIATGKYPESHSIVGDVMYNLKKRKFFHRYDHNSTRDPIWWQGMTPFWSNAAKHGRKVAMFNWHDCTLTGKGLEIPGDCQPFQLLEENFPSRQKVSADFDMAFNRLYKKNYDVAVVYTDLIRRVGELQGEDSPALKKALRDIDDIIQAKLTDIRSKEERAGIKMNLMVISDYGFTDTNYLEPVLLDQYLDMDLIQFVILSSGYAQIIPYALEQYKILHDCESIEYGVDVFMASQLQDPPILDIPIVPDELHYGTGEWTQDILLVAHPAYQLIFNNTDPKVIVVPGSGYLDDDYMIRSGFNPSAVKPVYPKMTKKMKVGKEPKPKPILDALQRWDEYHTHYRDMDTVAVFMGPDFKKDHVNYKPVEIVDFYQIISMLLRIPMEDHAGSWKRIQSMLTISGANSILGLHGLQFALLGLFAHYLVRAILG</sequence>
<dbReference type="Gene3D" id="3.40.720.10">
    <property type="entry name" value="Alkaline Phosphatase, subunit A"/>
    <property type="match status" value="1"/>
</dbReference>
<evidence type="ECO:0000256" key="2">
    <source>
        <dbReference type="SAM" id="SignalP"/>
    </source>
</evidence>
<protein>
    <recommendedName>
        <fullName evidence="5">Ectonucleotide pyrophosphatase/phosphodiesterase family member 6</fullName>
    </recommendedName>
</protein>